<dbReference type="RefSeq" id="WP_013010396.1">
    <property type="nucleotide sequence ID" value="NC_013943.1"/>
</dbReference>
<keyword evidence="1" id="KW-0732">Signal</keyword>
<dbReference type="InParanoid" id="D4H773"/>
<dbReference type="HOGENOM" id="CLU_218666_0_0_0"/>
<evidence type="ECO:0000313" key="2">
    <source>
        <dbReference type="EMBL" id="ADD67872.1"/>
    </source>
</evidence>
<dbReference type="AlphaFoldDB" id="D4H773"/>
<dbReference type="KEGG" id="dap:Dacet_1100"/>
<feature type="chain" id="PRO_5003057680" evidence="1">
    <location>
        <begin position="24"/>
        <end position="42"/>
    </location>
</feature>
<organism evidence="2 3">
    <name type="scientific">Denitrovibrio acetiphilus (strain DSM 12809 / NBRC 114555 / N2460)</name>
    <dbReference type="NCBI Taxonomy" id="522772"/>
    <lineage>
        <taxon>Bacteria</taxon>
        <taxon>Pseudomonadati</taxon>
        <taxon>Deferribacterota</taxon>
        <taxon>Deferribacteres</taxon>
        <taxon>Deferribacterales</taxon>
        <taxon>Geovibrionaceae</taxon>
        <taxon>Denitrovibrio</taxon>
    </lineage>
</organism>
<evidence type="ECO:0000256" key="1">
    <source>
        <dbReference type="SAM" id="SignalP"/>
    </source>
</evidence>
<reference evidence="2 3" key="1">
    <citation type="journal article" date="2010" name="Stand. Genomic Sci.">
        <title>Complete genome sequence of Denitrovibrio acetiphilus type strain (N2460).</title>
        <authorList>
            <person name="Kiss H."/>
            <person name="Lang E."/>
            <person name="Lapidus A."/>
            <person name="Copeland A."/>
            <person name="Nolan M."/>
            <person name="Glavina Del Rio T."/>
            <person name="Chen F."/>
            <person name="Lucas S."/>
            <person name="Tice H."/>
            <person name="Cheng J.F."/>
            <person name="Han C."/>
            <person name="Goodwin L."/>
            <person name="Pitluck S."/>
            <person name="Liolios K."/>
            <person name="Pati A."/>
            <person name="Ivanova N."/>
            <person name="Mavromatis K."/>
            <person name="Chen A."/>
            <person name="Palaniappan K."/>
            <person name="Land M."/>
            <person name="Hauser L."/>
            <person name="Chang Y.J."/>
            <person name="Jeffries C.D."/>
            <person name="Detter J.C."/>
            <person name="Brettin T."/>
            <person name="Spring S."/>
            <person name="Rohde M."/>
            <person name="Goker M."/>
            <person name="Woyke T."/>
            <person name="Bristow J."/>
            <person name="Eisen J.A."/>
            <person name="Markowitz V."/>
            <person name="Hugenholtz P."/>
            <person name="Kyrpides N.C."/>
            <person name="Klenk H.P."/>
        </authorList>
    </citation>
    <scope>NUCLEOTIDE SEQUENCE [LARGE SCALE GENOMIC DNA]</scope>
    <source>
        <strain evidence="3">DSM 12809 / NBRC 114555 / N2460</strain>
    </source>
</reference>
<protein>
    <submittedName>
        <fullName evidence="2">Uncharacterized protein</fullName>
    </submittedName>
</protein>
<dbReference type="PROSITE" id="PS51257">
    <property type="entry name" value="PROKAR_LIPOPROTEIN"/>
    <property type="match status" value="1"/>
</dbReference>
<gene>
    <name evidence="2" type="ordered locus">Dacet_1100</name>
</gene>
<name>D4H773_DENA2</name>
<proteinExistence type="predicted"/>
<dbReference type="PaxDb" id="522772-Dacet_1100"/>
<dbReference type="EMBL" id="CP001968">
    <property type="protein sequence ID" value="ADD67872.1"/>
    <property type="molecule type" value="Genomic_DNA"/>
</dbReference>
<keyword evidence="3" id="KW-1185">Reference proteome</keyword>
<accession>D4H773</accession>
<feature type="signal peptide" evidence="1">
    <location>
        <begin position="1"/>
        <end position="23"/>
    </location>
</feature>
<sequence precursor="true">MSLARKFILAVLIVSAFSGIVGCDGGCSGANPTSPEQSESTN</sequence>
<dbReference type="Proteomes" id="UP000002012">
    <property type="component" value="Chromosome"/>
</dbReference>
<evidence type="ECO:0000313" key="3">
    <source>
        <dbReference type="Proteomes" id="UP000002012"/>
    </source>
</evidence>